<comment type="subcellular location">
    <subcellularLocation>
        <location evidence="1">Cell envelope</location>
    </subcellularLocation>
</comment>
<dbReference type="InterPro" id="IPR018976">
    <property type="entry name" value="Imelysin-like"/>
</dbReference>
<gene>
    <name evidence="4" type="ORF">H7U19_05300</name>
</gene>
<proteinExistence type="predicted"/>
<reference evidence="4" key="1">
    <citation type="submission" date="2020-08" db="EMBL/GenBank/DDBJ databases">
        <title>Hyunsoonleella sp. strain SJ7 genome sequencing and assembly.</title>
        <authorList>
            <person name="Kim I."/>
        </authorList>
    </citation>
    <scope>NUCLEOTIDE SEQUENCE</scope>
    <source>
        <strain evidence="4">SJ7</strain>
    </source>
</reference>
<dbReference type="EMBL" id="JACNMF010000001">
    <property type="protein sequence ID" value="MBC3757810.1"/>
    <property type="molecule type" value="Genomic_DNA"/>
</dbReference>
<accession>A0A923H7X4</accession>
<evidence type="ECO:0000259" key="3">
    <source>
        <dbReference type="Pfam" id="PF09375"/>
    </source>
</evidence>
<dbReference type="CDD" id="cd14659">
    <property type="entry name" value="Imelysin-like_IPPA"/>
    <property type="match status" value="1"/>
</dbReference>
<feature type="domain" description="Imelysin-like" evidence="3">
    <location>
        <begin position="51"/>
        <end position="341"/>
    </location>
</feature>
<comment type="caution">
    <text evidence="4">The sequence shown here is derived from an EMBL/GenBank/DDBJ whole genome shotgun (WGS) entry which is preliminary data.</text>
</comment>
<dbReference type="AlphaFoldDB" id="A0A923H7X4"/>
<sequence length="368" mass="40414">MELKIIRTFILGVLFIGLVVACSSSSDDGPTGPSDTFDRGALLTNLADNIIIPAFEDLNTNLGALKTSKEAFVASPNQNNLDALRTSWLSAYKSWQFVEMFNIGKAEEIAFGFQMNVYPTNTEDIENNIANGTYDLTHVNNNDAVGFPTVDYLLYGVAGDDTAILAKYNDAKYITYLSDVIDQMKSLTETVLNDWKGSYRNAFISQTGNTTTSALNKLTNDFVFYFEKGLRANKIGIPAGNFSATPLPEKVEAFYAKSISKELALEALEAVQDFFNGNAFSNGASGESFKSYLVHVERNDLATLINSRLNDAEQKIQALNADFTSQINSDNTKMTQAYDALQMVVVSLKVDMLQAFNISVDYVDADGD</sequence>
<dbReference type="GO" id="GO:0030313">
    <property type="term" value="C:cell envelope"/>
    <property type="evidence" value="ECO:0007669"/>
    <property type="project" value="UniProtKB-SubCell"/>
</dbReference>
<evidence type="ECO:0000313" key="4">
    <source>
        <dbReference type="EMBL" id="MBC3757810.1"/>
    </source>
</evidence>
<name>A0A923H7X4_9FLAO</name>
<keyword evidence="2" id="KW-0732">Signal</keyword>
<evidence type="ECO:0000313" key="5">
    <source>
        <dbReference type="Proteomes" id="UP000656244"/>
    </source>
</evidence>
<dbReference type="InterPro" id="IPR038352">
    <property type="entry name" value="Imelysin_sf"/>
</dbReference>
<evidence type="ECO:0000256" key="2">
    <source>
        <dbReference type="ARBA" id="ARBA00022729"/>
    </source>
</evidence>
<dbReference type="RefSeq" id="WP_186559712.1">
    <property type="nucleotide sequence ID" value="NZ_JACNMF010000001.1"/>
</dbReference>
<protein>
    <submittedName>
        <fullName evidence="4">Imelysin family protein</fullName>
    </submittedName>
</protein>
<dbReference type="Proteomes" id="UP000656244">
    <property type="component" value="Unassembled WGS sequence"/>
</dbReference>
<dbReference type="InterPro" id="IPR034984">
    <property type="entry name" value="Imelysin-like_IPPA"/>
</dbReference>
<dbReference type="PROSITE" id="PS51257">
    <property type="entry name" value="PROKAR_LIPOPROTEIN"/>
    <property type="match status" value="1"/>
</dbReference>
<dbReference type="Pfam" id="PF09375">
    <property type="entry name" value="Peptidase_M75"/>
    <property type="match status" value="1"/>
</dbReference>
<dbReference type="Gene3D" id="1.20.1420.20">
    <property type="entry name" value="M75 peptidase, HXXE motif"/>
    <property type="match status" value="1"/>
</dbReference>
<organism evidence="4 5">
    <name type="scientific">Hyunsoonleella aquatilis</name>
    <dbReference type="NCBI Taxonomy" id="2762758"/>
    <lineage>
        <taxon>Bacteria</taxon>
        <taxon>Pseudomonadati</taxon>
        <taxon>Bacteroidota</taxon>
        <taxon>Flavobacteriia</taxon>
        <taxon>Flavobacteriales</taxon>
        <taxon>Flavobacteriaceae</taxon>
    </lineage>
</organism>
<keyword evidence="5" id="KW-1185">Reference proteome</keyword>
<evidence type="ECO:0000256" key="1">
    <source>
        <dbReference type="ARBA" id="ARBA00004196"/>
    </source>
</evidence>